<dbReference type="SUPFAM" id="SSF53300">
    <property type="entry name" value="vWA-like"/>
    <property type="match status" value="1"/>
</dbReference>
<feature type="domain" description="Cobalamin biosynthesis protein CobT VWA" evidence="1">
    <location>
        <begin position="356"/>
        <end position="545"/>
    </location>
</feature>
<evidence type="ECO:0000313" key="3">
    <source>
        <dbReference type="Proteomes" id="UP000254512"/>
    </source>
</evidence>
<dbReference type="PANTHER" id="PTHR41248">
    <property type="entry name" value="NORD PROTEIN"/>
    <property type="match status" value="1"/>
</dbReference>
<dbReference type="EC" id="6.6.1.2" evidence="2"/>
<dbReference type="InterPro" id="IPR036465">
    <property type="entry name" value="vWFA_dom_sf"/>
</dbReference>
<evidence type="ECO:0000259" key="1">
    <source>
        <dbReference type="Pfam" id="PF11775"/>
    </source>
</evidence>
<proteinExistence type="predicted"/>
<evidence type="ECO:0000313" key="2">
    <source>
        <dbReference type="EMBL" id="STO98140.1"/>
    </source>
</evidence>
<dbReference type="STRING" id="673.AL542_01480"/>
<gene>
    <name evidence="2" type="primary">cobT</name>
    <name evidence="2" type="ORF">NCTC11645_03124</name>
</gene>
<dbReference type="EMBL" id="UGHD01000003">
    <property type="protein sequence ID" value="STO98140.1"/>
    <property type="molecule type" value="Genomic_DNA"/>
</dbReference>
<accession>A0A377J6T0</accession>
<sequence length="582" mass="65914">MKKSILSEPPLFTRAEQHRRELTLATIRSETGNPDLRFRGEHLYQGHIFIPIAASHLQPHDFCDDIQALRGRADAISARLLLSDVNVHQSAMPVDPIARMLFDLLEQYRTEALYGQSHQLGVRENLRYRFDTWSQQVLHENLTESRLGILLFTVIQTVRSRLFSTPIDSEIENIIEATRAGIVSDIGAELSGLRRHTASQKNYASFALMLSEKISKMIKESEWNDGKDEKTQQRFNAFPLLLSTDIETDNSGASTHGENNSSFETNSRSYQVFNREFDTEIDACTLIRKAQLEAFRAYLDKRFNHLGLNVREMARRLLLCLSQPTRDGWQFDEEEGHIDGSRLTQVVSSPMERRVFVKERFINKPDCAVSILIDCSGSMRQHIENIIHLVDGLIRALGLGGVSTEVLGYTTNTWHGGRPYKQWLTTAQTPMPGRMNEICHLIFKDTATDWRQGSRHIAALMKGDIFREGIDGEAIEWACSRLQQSDTSKRILLVLSDGSPMDTATHLANGDAYLDNHLKQVIASREKRGDSIAAIGVGVDLSRFYPLSLTLDNDFHPDSTTFNDIIALISASVRKRPETKHH</sequence>
<dbReference type="GO" id="GO:0051116">
    <property type="term" value="F:cobaltochelatase activity"/>
    <property type="evidence" value="ECO:0007669"/>
    <property type="project" value="UniProtKB-EC"/>
</dbReference>
<dbReference type="Proteomes" id="UP000254512">
    <property type="component" value="Unassembled WGS sequence"/>
</dbReference>
<name>A0A377J6T0_GRIHO</name>
<dbReference type="Gene3D" id="3.40.50.410">
    <property type="entry name" value="von Willebrand factor, type A domain"/>
    <property type="match status" value="1"/>
</dbReference>
<protein>
    <submittedName>
        <fullName evidence="2">Aerobic cobaltochelatase subunit CobT</fullName>
        <ecNumber evidence="2">6.6.1.2</ecNumber>
    </submittedName>
</protein>
<dbReference type="InterPro" id="IPR006538">
    <property type="entry name" value="CobT"/>
</dbReference>
<dbReference type="InterPro" id="IPR051928">
    <property type="entry name" value="NorD/CobT"/>
</dbReference>
<keyword evidence="2" id="KW-0436">Ligase</keyword>
<dbReference type="Pfam" id="PF11775">
    <property type="entry name" value="CobT_C"/>
    <property type="match status" value="1"/>
</dbReference>
<dbReference type="RefSeq" id="WP_115660161.1">
    <property type="nucleotide sequence ID" value="NZ_CP035691.1"/>
</dbReference>
<dbReference type="PANTHER" id="PTHR41248:SF1">
    <property type="entry name" value="NORD PROTEIN"/>
    <property type="match status" value="1"/>
</dbReference>
<reference evidence="2 3" key="1">
    <citation type="submission" date="2018-06" db="EMBL/GenBank/DDBJ databases">
        <authorList>
            <consortium name="Pathogen Informatics"/>
            <person name="Doyle S."/>
        </authorList>
    </citation>
    <scope>NUCLEOTIDE SEQUENCE [LARGE SCALE GENOMIC DNA]</scope>
    <source>
        <strain evidence="2 3">NCTC11645</strain>
    </source>
</reference>
<dbReference type="GO" id="GO:0009236">
    <property type="term" value="P:cobalamin biosynthetic process"/>
    <property type="evidence" value="ECO:0007669"/>
    <property type="project" value="InterPro"/>
</dbReference>
<dbReference type="PIRSF" id="PIRSF031715">
    <property type="entry name" value="Cob_chel_CobT"/>
    <property type="match status" value="1"/>
</dbReference>
<organism evidence="2 3">
    <name type="scientific">Grimontia hollisae</name>
    <name type="common">Vibrio hollisae</name>
    <dbReference type="NCBI Taxonomy" id="673"/>
    <lineage>
        <taxon>Bacteria</taxon>
        <taxon>Pseudomonadati</taxon>
        <taxon>Pseudomonadota</taxon>
        <taxon>Gammaproteobacteria</taxon>
        <taxon>Vibrionales</taxon>
        <taxon>Vibrionaceae</taxon>
        <taxon>Grimontia</taxon>
    </lineage>
</organism>
<dbReference type="Pfam" id="PF06213">
    <property type="entry name" value="CobT"/>
    <property type="match status" value="1"/>
</dbReference>
<dbReference type="AlphaFoldDB" id="A0A377J6T0"/>
<dbReference type="InterPro" id="IPR025861">
    <property type="entry name" value="CobT_VWA_dom"/>
</dbReference>